<evidence type="ECO:0000313" key="2">
    <source>
        <dbReference type="EMBL" id="TWU78804.1"/>
    </source>
</evidence>
<dbReference type="Pfam" id="PF11654">
    <property type="entry name" value="NCE101"/>
    <property type="match status" value="1"/>
</dbReference>
<organism evidence="1 3">
    <name type="scientific">Metarhizium rileyi (strain RCEF 4871)</name>
    <name type="common">Nomuraea rileyi</name>
    <dbReference type="NCBI Taxonomy" id="1649241"/>
    <lineage>
        <taxon>Eukaryota</taxon>
        <taxon>Fungi</taxon>
        <taxon>Dikarya</taxon>
        <taxon>Ascomycota</taxon>
        <taxon>Pezizomycotina</taxon>
        <taxon>Sordariomycetes</taxon>
        <taxon>Hypocreomycetidae</taxon>
        <taxon>Hypocreales</taxon>
        <taxon>Clavicipitaceae</taxon>
        <taxon>Metarhizium</taxon>
    </lineage>
</organism>
<dbReference type="AlphaFoldDB" id="A0A162JMI2"/>
<dbReference type="Proteomes" id="UP000243498">
    <property type="component" value="Unassembled WGS sequence"/>
</dbReference>
<reference evidence="2" key="3">
    <citation type="journal article" date="2019" name="Microbiol. Resour. Announc.">
        <title>Genome Sequence of Metarhizium rileyi, a Microbial Control Agent for Lepidoptera.</title>
        <authorList>
            <person name="Binneck E."/>
            <person name="Lastra C.C.L."/>
            <person name="Sosa-Gomez D.R."/>
        </authorList>
    </citation>
    <scope>NUCLEOTIDE SEQUENCE</scope>
    <source>
        <strain evidence="2">Cep018-CH2</strain>
    </source>
</reference>
<protein>
    <submittedName>
        <fullName evidence="1">Uncharacterized protein</fullName>
    </submittedName>
</protein>
<sequence length="58" mass="6316">MPAPTFIISRAADPIFAVFIGMAAAAMRINREEKAKGYSTQQTVDNGLRRIGFSKKTA</sequence>
<keyword evidence="3" id="KW-1185">Reference proteome</keyword>
<reference evidence="1 3" key="1">
    <citation type="journal article" date="2016" name="Genome Biol. Evol.">
        <title>Divergent and convergent evolution of fungal pathogenicity.</title>
        <authorList>
            <person name="Shang Y."/>
            <person name="Xiao G."/>
            <person name="Zheng P."/>
            <person name="Cen K."/>
            <person name="Zhan S."/>
            <person name="Wang C."/>
        </authorList>
    </citation>
    <scope>NUCLEOTIDE SEQUENCE [LARGE SCALE GENOMIC DNA]</scope>
    <source>
        <strain evidence="1 3">RCEF 4871</strain>
    </source>
</reference>
<gene>
    <name evidence="2" type="ORF">ED733_007222</name>
    <name evidence="1" type="ORF">NOR_03141</name>
</gene>
<accession>A0A5C6GP77</accession>
<dbReference type="STRING" id="1081105.A0A162JMI2"/>
<dbReference type="GO" id="GO:0009306">
    <property type="term" value="P:protein secretion"/>
    <property type="evidence" value="ECO:0007669"/>
    <property type="project" value="InterPro"/>
</dbReference>
<dbReference type="Proteomes" id="UP000317257">
    <property type="component" value="Unassembled WGS sequence"/>
</dbReference>
<accession>A0A162JMI2</accession>
<dbReference type="EMBL" id="SBHS01000001">
    <property type="protein sequence ID" value="TWU78804.1"/>
    <property type="molecule type" value="Genomic_DNA"/>
</dbReference>
<name>A0A162JMI2_METRR</name>
<comment type="caution">
    <text evidence="1">The sequence shown here is derived from an EMBL/GenBank/DDBJ whole genome shotgun (WGS) entry which is preliminary data.</text>
</comment>
<dbReference type="OrthoDB" id="2155101at2759"/>
<dbReference type="EMBL" id="AZHC01000007">
    <property type="protein sequence ID" value="OAA46388.1"/>
    <property type="molecule type" value="Genomic_DNA"/>
</dbReference>
<dbReference type="InterPro" id="IPR024242">
    <property type="entry name" value="NCE101"/>
</dbReference>
<evidence type="ECO:0000313" key="1">
    <source>
        <dbReference type="EMBL" id="OAA46388.1"/>
    </source>
</evidence>
<proteinExistence type="predicted"/>
<dbReference type="OMA" id="RRITMVF"/>
<evidence type="ECO:0000313" key="3">
    <source>
        <dbReference type="Proteomes" id="UP000243498"/>
    </source>
</evidence>
<evidence type="ECO:0000313" key="4">
    <source>
        <dbReference type="Proteomes" id="UP000317257"/>
    </source>
</evidence>
<reference evidence="4" key="2">
    <citation type="submission" date="2018-12" db="EMBL/GenBank/DDBJ databases">
        <title>The complete genome of Metarhizium rileyi, a key fungal pathogen of Lepidoptera.</title>
        <authorList>
            <person name="Binneck E."/>
            <person name="Lastra C.C.L."/>
            <person name="Sosa-Gomez D.R."/>
        </authorList>
    </citation>
    <scope>NUCLEOTIDE SEQUENCE [LARGE SCALE GENOMIC DNA]</scope>
    <source>
        <strain evidence="4">Cep018-CH2</strain>
    </source>
</reference>